<dbReference type="PROSITE" id="PS51833">
    <property type="entry name" value="HDOD"/>
    <property type="match status" value="1"/>
</dbReference>
<sequence>MVTKTAIDQLPSLPQVLVQILDAVQKDSADYQRIADIIRHDAGIATRLVAVANSSYYGRAKNCESIERALLFLGTDVVKTIVITASIKQFFGHFNQQHQQFLKRFWRRSLITANFAQVLATLTSYTAPDEAYLCGLLADVGQLIALTQDEQQYLAMLEGVESDTQLLTAEQQQLGTTHCELGADLIDSWGISGFMGDAVRYHHEADSLIQDAHHLVKIVNLASQLSADGDIDDQALATADNLFGLNESLTRELFSRINSDVDAIASSLGIDISATDASEAGYQQAQQQLGERLGELGELAQLNAALGQARSQDGLQQAAQRSLFLTLGITGSVLFLLDSQKQRLCSQPASQDSQQANQALNFEIPLQAGRSIISEAFVSGSQQSSQASSTLNVIDRQMLRYCQGDTLVCWPLTQNTADGHNSVGVLVFACTAPKLKELDARASLVQQICYEIANAIADNQQRFEQIDQEGPSSHQYQEHIREAVHEASNPLSIIRNYLEMLRIKLGNEHDANEGLELIKEEIDRVGNILLRLKDPDELTEGNDVLNINQVIDATSHIFEDSICITKNISLEKQLDSSLGETPGNPEHLKQILTNLLKNAVEALEPGGKIIISSEASVSFSGRDFSAISIQDNGPGIAPEVKKNLFSPVDTTKGQGHSGLGLSIVKKLIDDMDGSIVCRSNPNSGTQFQILLPN</sequence>
<dbReference type="SMART" id="SM00387">
    <property type="entry name" value="HATPase_c"/>
    <property type="match status" value="1"/>
</dbReference>
<dbReference type="InterPro" id="IPR036890">
    <property type="entry name" value="HATPase_C_sf"/>
</dbReference>
<evidence type="ECO:0000256" key="2">
    <source>
        <dbReference type="ARBA" id="ARBA00012438"/>
    </source>
</evidence>
<dbReference type="InterPro" id="IPR003661">
    <property type="entry name" value="HisK_dim/P_dom"/>
</dbReference>
<dbReference type="RefSeq" id="WP_085757134.1">
    <property type="nucleotide sequence ID" value="NZ_CP019343.1"/>
</dbReference>
<dbReference type="Gene3D" id="1.10.287.130">
    <property type="match status" value="1"/>
</dbReference>
<evidence type="ECO:0000256" key="3">
    <source>
        <dbReference type="ARBA" id="ARBA00022553"/>
    </source>
</evidence>
<dbReference type="PROSITE" id="PS50109">
    <property type="entry name" value="HIS_KIN"/>
    <property type="match status" value="1"/>
</dbReference>
<dbReference type="KEGG" id="osg:BST96_02305"/>
<dbReference type="OrthoDB" id="9770715at2"/>
<keyword evidence="7" id="KW-1185">Reference proteome</keyword>
<dbReference type="InterPro" id="IPR003594">
    <property type="entry name" value="HATPase_dom"/>
</dbReference>
<dbReference type="SUPFAM" id="SSF55874">
    <property type="entry name" value="ATPase domain of HSP90 chaperone/DNA topoisomerase II/histidine kinase"/>
    <property type="match status" value="1"/>
</dbReference>
<feature type="domain" description="Histidine kinase" evidence="4">
    <location>
        <begin position="482"/>
        <end position="693"/>
    </location>
</feature>
<dbReference type="InterPro" id="IPR005467">
    <property type="entry name" value="His_kinase_dom"/>
</dbReference>
<dbReference type="AlphaFoldDB" id="A0A1X9N751"/>
<dbReference type="InterPro" id="IPR052340">
    <property type="entry name" value="RNase_Y/CdgJ"/>
</dbReference>
<evidence type="ECO:0000256" key="1">
    <source>
        <dbReference type="ARBA" id="ARBA00000085"/>
    </source>
</evidence>
<dbReference type="Pfam" id="PF02518">
    <property type="entry name" value="HATPase_c"/>
    <property type="match status" value="1"/>
</dbReference>
<dbReference type="PRINTS" id="PR00344">
    <property type="entry name" value="BCTRLSENSOR"/>
</dbReference>
<evidence type="ECO:0000259" key="5">
    <source>
        <dbReference type="PROSITE" id="PS51833"/>
    </source>
</evidence>
<comment type="catalytic activity">
    <reaction evidence="1">
        <text>ATP + protein L-histidine = ADP + protein N-phospho-L-histidine.</text>
        <dbReference type="EC" id="2.7.13.3"/>
    </reaction>
</comment>
<dbReference type="EC" id="2.7.13.3" evidence="2"/>
<evidence type="ECO:0000313" key="6">
    <source>
        <dbReference type="EMBL" id="ARN73041.1"/>
    </source>
</evidence>
<dbReference type="SUPFAM" id="SSF109604">
    <property type="entry name" value="HD-domain/PDEase-like"/>
    <property type="match status" value="1"/>
</dbReference>
<organism evidence="6 7">
    <name type="scientific">Oceanicoccus sagamiensis</name>
    <dbReference type="NCBI Taxonomy" id="716816"/>
    <lineage>
        <taxon>Bacteria</taxon>
        <taxon>Pseudomonadati</taxon>
        <taxon>Pseudomonadota</taxon>
        <taxon>Gammaproteobacteria</taxon>
        <taxon>Cellvibrionales</taxon>
        <taxon>Spongiibacteraceae</taxon>
        <taxon>Oceanicoccus</taxon>
    </lineage>
</organism>
<dbReference type="STRING" id="716816.BST96_02305"/>
<feature type="domain" description="HDOD" evidence="5">
    <location>
        <begin position="10"/>
        <end position="205"/>
    </location>
</feature>
<keyword evidence="3" id="KW-0597">Phosphoprotein</keyword>
<dbReference type="CDD" id="cd00082">
    <property type="entry name" value="HisKA"/>
    <property type="match status" value="1"/>
</dbReference>
<dbReference type="Pfam" id="PF08668">
    <property type="entry name" value="HDOD"/>
    <property type="match status" value="1"/>
</dbReference>
<evidence type="ECO:0000313" key="7">
    <source>
        <dbReference type="Proteomes" id="UP000193450"/>
    </source>
</evidence>
<evidence type="ECO:0000259" key="4">
    <source>
        <dbReference type="PROSITE" id="PS50109"/>
    </source>
</evidence>
<name>A0A1X9N751_9GAMM</name>
<reference evidence="6 7" key="1">
    <citation type="submission" date="2016-11" db="EMBL/GenBank/DDBJ databases">
        <title>Trade-off between light-utilization and light-protection in marine flavobacteria.</title>
        <authorList>
            <person name="Kumagai Y."/>
        </authorList>
    </citation>
    <scope>NUCLEOTIDE SEQUENCE [LARGE SCALE GENOMIC DNA]</scope>
    <source>
        <strain evidence="6 7">NBRC 107125</strain>
    </source>
</reference>
<gene>
    <name evidence="6" type="ORF">BST96_02305</name>
</gene>
<dbReference type="GO" id="GO:0000155">
    <property type="term" value="F:phosphorelay sensor kinase activity"/>
    <property type="evidence" value="ECO:0007669"/>
    <property type="project" value="InterPro"/>
</dbReference>
<dbReference type="Gene3D" id="1.10.3210.10">
    <property type="entry name" value="Hypothetical protein af1432"/>
    <property type="match status" value="1"/>
</dbReference>
<dbReference type="PANTHER" id="PTHR33525">
    <property type="match status" value="1"/>
</dbReference>
<protein>
    <recommendedName>
        <fullName evidence="2">histidine kinase</fullName>
        <ecNumber evidence="2">2.7.13.3</ecNumber>
    </recommendedName>
</protein>
<dbReference type="Proteomes" id="UP000193450">
    <property type="component" value="Chromosome"/>
</dbReference>
<dbReference type="EMBL" id="CP019343">
    <property type="protein sequence ID" value="ARN73041.1"/>
    <property type="molecule type" value="Genomic_DNA"/>
</dbReference>
<dbReference type="InterPro" id="IPR004358">
    <property type="entry name" value="Sig_transdc_His_kin-like_C"/>
</dbReference>
<accession>A0A1X9N751</accession>
<proteinExistence type="predicted"/>
<dbReference type="Gene3D" id="3.30.565.10">
    <property type="entry name" value="Histidine kinase-like ATPase, C-terminal domain"/>
    <property type="match status" value="1"/>
</dbReference>
<dbReference type="InterPro" id="IPR013976">
    <property type="entry name" value="HDOD"/>
</dbReference>
<dbReference type="PANTHER" id="PTHR33525:SF4">
    <property type="entry name" value="CYCLIC DI-GMP PHOSPHODIESTERASE CDGJ"/>
    <property type="match status" value="1"/>
</dbReference>
<dbReference type="SUPFAM" id="SSF55781">
    <property type="entry name" value="GAF domain-like"/>
    <property type="match status" value="1"/>
</dbReference>